<evidence type="ECO:0000256" key="1">
    <source>
        <dbReference type="SAM" id="MobiDB-lite"/>
    </source>
</evidence>
<dbReference type="Proteomes" id="UP000324222">
    <property type="component" value="Unassembled WGS sequence"/>
</dbReference>
<dbReference type="AlphaFoldDB" id="A0A5B7J841"/>
<evidence type="ECO:0000313" key="3">
    <source>
        <dbReference type="Proteomes" id="UP000324222"/>
    </source>
</evidence>
<reference evidence="2 3" key="1">
    <citation type="submission" date="2019-05" db="EMBL/GenBank/DDBJ databases">
        <title>Another draft genome of Portunus trituberculatus and its Hox gene families provides insights of decapod evolution.</title>
        <authorList>
            <person name="Jeong J.-H."/>
            <person name="Song I."/>
            <person name="Kim S."/>
            <person name="Choi T."/>
            <person name="Kim D."/>
            <person name="Ryu S."/>
            <person name="Kim W."/>
        </authorList>
    </citation>
    <scope>NUCLEOTIDE SEQUENCE [LARGE SCALE GENOMIC DNA]</scope>
    <source>
        <tissue evidence="2">Muscle</tissue>
    </source>
</reference>
<accession>A0A5B7J841</accession>
<organism evidence="2 3">
    <name type="scientific">Portunus trituberculatus</name>
    <name type="common">Swimming crab</name>
    <name type="synonym">Neptunus trituberculatus</name>
    <dbReference type="NCBI Taxonomy" id="210409"/>
    <lineage>
        <taxon>Eukaryota</taxon>
        <taxon>Metazoa</taxon>
        <taxon>Ecdysozoa</taxon>
        <taxon>Arthropoda</taxon>
        <taxon>Crustacea</taxon>
        <taxon>Multicrustacea</taxon>
        <taxon>Malacostraca</taxon>
        <taxon>Eumalacostraca</taxon>
        <taxon>Eucarida</taxon>
        <taxon>Decapoda</taxon>
        <taxon>Pleocyemata</taxon>
        <taxon>Brachyura</taxon>
        <taxon>Eubrachyura</taxon>
        <taxon>Portunoidea</taxon>
        <taxon>Portunidae</taxon>
        <taxon>Portuninae</taxon>
        <taxon>Portunus</taxon>
    </lineage>
</organism>
<protein>
    <submittedName>
        <fullName evidence="2">Uncharacterized protein</fullName>
    </submittedName>
</protein>
<feature type="region of interest" description="Disordered" evidence="1">
    <location>
        <begin position="106"/>
        <end position="125"/>
    </location>
</feature>
<gene>
    <name evidence="2" type="ORF">E2C01_083473</name>
</gene>
<keyword evidence="3" id="KW-1185">Reference proteome</keyword>
<name>A0A5B7J841_PORTR</name>
<dbReference type="EMBL" id="VSRR010078181">
    <property type="protein sequence ID" value="MPC88564.1"/>
    <property type="molecule type" value="Genomic_DNA"/>
</dbReference>
<evidence type="ECO:0000313" key="2">
    <source>
        <dbReference type="EMBL" id="MPC88564.1"/>
    </source>
</evidence>
<feature type="compositionally biased region" description="Basic and acidic residues" evidence="1">
    <location>
        <begin position="58"/>
        <end position="77"/>
    </location>
</feature>
<comment type="caution">
    <text evidence="2">The sequence shown here is derived from an EMBL/GenBank/DDBJ whole genome shotgun (WGS) entry which is preliminary data.</text>
</comment>
<proteinExistence type="predicted"/>
<feature type="region of interest" description="Disordered" evidence="1">
    <location>
        <begin position="53"/>
        <end position="90"/>
    </location>
</feature>
<sequence>MAHASVVNATRGFSRRDNGALTGASLSFCVNKARRENQMIGKRTPRLVVVRARPTAHLRQERPAHHPDRLSSRKDAPPPHGSVSQSAPAECRAALVNMQLARRVTPIKGAKRFPGVQYTSGRSVN</sequence>